<reference evidence="2 3" key="1">
    <citation type="submission" date="2023-07" db="EMBL/GenBank/DDBJ databases">
        <title>Genomic Encyclopedia of Type Strains, Phase IV (KMG-IV): sequencing the most valuable type-strain genomes for metagenomic binning, comparative biology and taxonomic classification.</title>
        <authorList>
            <person name="Goeker M."/>
        </authorList>
    </citation>
    <scope>NUCLEOTIDE SEQUENCE [LARGE SCALE GENOMIC DNA]</scope>
    <source>
        <strain evidence="2 3">DSM 23837</strain>
    </source>
</reference>
<dbReference type="SUPFAM" id="SSF55729">
    <property type="entry name" value="Acyl-CoA N-acyltransferases (Nat)"/>
    <property type="match status" value="1"/>
</dbReference>
<dbReference type="Pfam" id="PF00583">
    <property type="entry name" value="Acetyltransf_1"/>
    <property type="match status" value="1"/>
</dbReference>
<dbReference type="InterPro" id="IPR016181">
    <property type="entry name" value="Acyl_CoA_acyltransferase"/>
</dbReference>
<dbReference type="EMBL" id="JAUSTT010000003">
    <property type="protein sequence ID" value="MDQ0174923.1"/>
    <property type="molecule type" value="Genomic_DNA"/>
</dbReference>
<proteinExistence type="predicted"/>
<evidence type="ECO:0000313" key="2">
    <source>
        <dbReference type="EMBL" id="MDQ0174923.1"/>
    </source>
</evidence>
<accession>A0ABT9WNR7</accession>
<evidence type="ECO:0000259" key="1">
    <source>
        <dbReference type="Pfam" id="PF00583"/>
    </source>
</evidence>
<name>A0ABT9WNR7_9BACI</name>
<dbReference type="Proteomes" id="UP001223586">
    <property type="component" value="Unassembled WGS sequence"/>
</dbReference>
<evidence type="ECO:0000313" key="3">
    <source>
        <dbReference type="Proteomes" id="UP001223586"/>
    </source>
</evidence>
<dbReference type="RefSeq" id="WP_307226799.1">
    <property type="nucleotide sequence ID" value="NZ_JAUSTT010000003.1"/>
</dbReference>
<dbReference type="CDD" id="cd04301">
    <property type="entry name" value="NAT_SF"/>
    <property type="match status" value="1"/>
</dbReference>
<keyword evidence="3" id="KW-1185">Reference proteome</keyword>
<sequence>MDNVQLVELNEDNIQKKGLYCLRSMKKSDGYKQKENWMKEKFSQGLTYLLLQKDQKSVGFIEYAPAEESWRVIHADNYFVIHCLWIGHPGQGLGSSLIHQCIEDAKKQNKHGVVVLTNCDTSWAPSSDIFIRNHFKLVEQGPYSFDLYAYKFDDAPDPYFPNNWDERLRRFGDGLTIIRTNQCPYLEVATKNVLEAAKSAGIQPDIIEMNDRNKMMEMAPTPYGVFNVVFNGELIAYHRLTPRSFAKKIKEEKTNVIAK</sequence>
<organism evidence="2 3">
    <name type="scientific">Bacillus chungangensis</name>
    <dbReference type="NCBI Taxonomy" id="587633"/>
    <lineage>
        <taxon>Bacteria</taxon>
        <taxon>Bacillati</taxon>
        <taxon>Bacillota</taxon>
        <taxon>Bacilli</taxon>
        <taxon>Bacillales</taxon>
        <taxon>Bacillaceae</taxon>
        <taxon>Bacillus</taxon>
    </lineage>
</organism>
<gene>
    <name evidence="2" type="ORF">J2S08_000757</name>
</gene>
<comment type="caution">
    <text evidence="2">The sequence shown here is derived from an EMBL/GenBank/DDBJ whole genome shotgun (WGS) entry which is preliminary data.</text>
</comment>
<feature type="domain" description="N-acetyltransferase" evidence="1">
    <location>
        <begin position="27"/>
        <end position="116"/>
    </location>
</feature>
<dbReference type="Gene3D" id="3.40.630.30">
    <property type="match status" value="1"/>
</dbReference>
<protein>
    <submittedName>
        <fullName evidence="2">L-amino acid N-acyltransferase YncA</fullName>
    </submittedName>
</protein>
<dbReference type="InterPro" id="IPR000182">
    <property type="entry name" value="GNAT_dom"/>
</dbReference>